<dbReference type="EMBL" id="OZ075129">
    <property type="protein sequence ID" value="CAL4960531.1"/>
    <property type="molecule type" value="Genomic_DNA"/>
</dbReference>
<evidence type="ECO:0000313" key="2">
    <source>
        <dbReference type="EMBL" id="CAL4960531.1"/>
    </source>
</evidence>
<dbReference type="Proteomes" id="UP001497457">
    <property type="component" value="Chromosome 19rd"/>
</dbReference>
<evidence type="ECO:0000256" key="1">
    <source>
        <dbReference type="SAM" id="MobiDB-lite"/>
    </source>
</evidence>
<name>A0ABC8ZFZ2_9POAL</name>
<proteinExistence type="predicted"/>
<feature type="region of interest" description="Disordered" evidence="1">
    <location>
        <begin position="1"/>
        <end position="113"/>
    </location>
</feature>
<sequence>MDGSRRRTAGAPRAGRPRHVTSAAPTTAAPAGRPSCSRPGPAPRNAGFEIQTACPPPRLDLASSAPLPVDVLSRSPPSQPHPLRPVSPFERFKVGSESDRTTVLSPPPIKHVQ</sequence>
<gene>
    <name evidence="2" type="ORF">URODEC1_LOCUS44461</name>
</gene>
<keyword evidence="3" id="KW-1185">Reference proteome</keyword>
<organism evidence="2 3">
    <name type="scientific">Urochloa decumbens</name>
    <dbReference type="NCBI Taxonomy" id="240449"/>
    <lineage>
        <taxon>Eukaryota</taxon>
        <taxon>Viridiplantae</taxon>
        <taxon>Streptophyta</taxon>
        <taxon>Embryophyta</taxon>
        <taxon>Tracheophyta</taxon>
        <taxon>Spermatophyta</taxon>
        <taxon>Magnoliopsida</taxon>
        <taxon>Liliopsida</taxon>
        <taxon>Poales</taxon>
        <taxon>Poaceae</taxon>
        <taxon>PACMAD clade</taxon>
        <taxon>Panicoideae</taxon>
        <taxon>Panicodae</taxon>
        <taxon>Paniceae</taxon>
        <taxon>Melinidinae</taxon>
        <taxon>Urochloa</taxon>
    </lineage>
</organism>
<protein>
    <submittedName>
        <fullName evidence="2">Uncharacterized protein</fullName>
    </submittedName>
</protein>
<evidence type="ECO:0000313" key="3">
    <source>
        <dbReference type="Proteomes" id="UP001497457"/>
    </source>
</evidence>
<accession>A0ABC8ZFZ2</accession>
<feature type="compositionally biased region" description="Basic and acidic residues" evidence="1">
    <location>
        <begin position="90"/>
        <end position="100"/>
    </location>
</feature>
<dbReference type="AlphaFoldDB" id="A0ABC8ZFZ2"/>
<reference evidence="2 3" key="2">
    <citation type="submission" date="2024-10" db="EMBL/GenBank/DDBJ databases">
        <authorList>
            <person name="Ryan C."/>
        </authorList>
    </citation>
    <scope>NUCLEOTIDE SEQUENCE [LARGE SCALE GENOMIC DNA]</scope>
</reference>
<reference evidence="3" key="1">
    <citation type="submission" date="2024-06" db="EMBL/GenBank/DDBJ databases">
        <authorList>
            <person name="Ryan C."/>
        </authorList>
    </citation>
    <scope>NUCLEOTIDE SEQUENCE [LARGE SCALE GENOMIC DNA]</scope>
</reference>